<comment type="subcellular location">
    <subcellularLocation>
        <location evidence="1">Cell membrane</location>
        <topology evidence="1">Multi-pass membrane protein</topology>
    </subcellularLocation>
</comment>
<reference evidence="9 10" key="1">
    <citation type="submission" date="2016-11" db="EMBL/GenBank/DDBJ databases">
        <authorList>
            <person name="Jaros S."/>
            <person name="Januszkiewicz K."/>
            <person name="Wedrychowicz H."/>
        </authorList>
    </citation>
    <scope>NUCLEOTIDE SEQUENCE [LARGE SCALE GENOMIC DNA]</scope>
    <source>
        <strain evidence="9 10">DSM 15929</strain>
    </source>
</reference>
<evidence type="ECO:0000256" key="7">
    <source>
        <dbReference type="SAM" id="Phobius"/>
    </source>
</evidence>
<organism evidence="9 10">
    <name type="scientific">Anaerocolumna jejuensis DSM 15929</name>
    <dbReference type="NCBI Taxonomy" id="1121322"/>
    <lineage>
        <taxon>Bacteria</taxon>
        <taxon>Bacillati</taxon>
        <taxon>Bacillota</taxon>
        <taxon>Clostridia</taxon>
        <taxon>Lachnospirales</taxon>
        <taxon>Lachnospiraceae</taxon>
        <taxon>Anaerocolumna</taxon>
    </lineage>
</organism>
<dbReference type="EMBL" id="FRAC01000007">
    <property type="protein sequence ID" value="SHJ84954.1"/>
    <property type="molecule type" value="Genomic_DNA"/>
</dbReference>
<proteinExistence type="inferred from homology"/>
<feature type="transmembrane region" description="Helical" evidence="7">
    <location>
        <begin position="116"/>
        <end position="135"/>
    </location>
</feature>
<feature type="transmembrane region" description="Helical" evidence="7">
    <location>
        <begin position="189"/>
        <end position="210"/>
    </location>
</feature>
<dbReference type="GO" id="GO:0015744">
    <property type="term" value="P:succinate transport"/>
    <property type="evidence" value="ECO:0007669"/>
    <property type="project" value="TreeGrafter"/>
</dbReference>
<feature type="transmembrane region" description="Helical" evidence="7">
    <location>
        <begin position="141"/>
        <end position="158"/>
    </location>
</feature>
<sequence>MNYKLLADTAMLAGEIMLISGAETYRVEDTMSRILRTSGLERTEAFVTPTGIFLCLDDAAIDGITLVKRVDNRITNIAHIYETNNVSRNLCSGIISVEEAFLELKSIKTRKQYSNYLIYPCTVVGSSAFTILLGGDLLNSIIAGLNGGFIVLVTILTMKLNINTFIKNLTASVLIAFNSMLFLHFMGRYIQLDALIGGSIMPLLPGVAITNAIRDTLQGDYMSGGARAIESFVLAASSAVGIGIGIAVYSALAGGINL</sequence>
<evidence type="ECO:0000256" key="1">
    <source>
        <dbReference type="ARBA" id="ARBA00004651"/>
    </source>
</evidence>
<dbReference type="GO" id="GO:0005886">
    <property type="term" value="C:plasma membrane"/>
    <property type="evidence" value="ECO:0007669"/>
    <property type="project" value="UniProtKB-SubCell"/>
</dbReference>
<dbReference type="InterPro" id="IPR050539">
    <property type="entry name" value="ThrE_Dicarb/AminoAcid_Exp"/>
</dbReference>
<evidence type="ECO:0000313" key="10">
    <source>
        <dbReference type="Proteomes" id="UP000184386"/>
    </source>
</evidence>
<evidence type="ECO:0000256" key="3">
    <source>
        <dbReference type="ARBA" id="ARBA00022692"/>
    </source>
</evidence>
<dbReference type="STRING" id="1121322.SAMN02745136_01093"/>
<feature type="domain" description="Threonine/serine exporter-like N-terminal" evidence="8">
    <location>
        <begin position="9"/>
        <end position="248"/>
    </location>
</feature>
<protein>
    <submittedName>
        <fullName evidence="9">Uncharacterized membrane protein YjjP, DUF1212 family</fullName>
    </submittedName>
</protein>
<keyword evidence="10" id="KW-1185">Reference proteome</keyword>
<dbReference type="Proteomes" id="UP000184386">
    <property type="component" value="Unassembled WGS sequence"/>
</dbReference>
<evidence type="ECO:0000259" key="8">
    <source>
        <dbReference type="Pfam" id="PF06738"/>
    </source>
</evidence>
<feature type="transmembrane region" description="Helical" evidence="7">
    <location>
        <begin position="231"/>
        <end position="252"/>
    </location>
</feature>
<gene>
    <name evidence="9" type="ORF">SAMN02745136_01093</name>
</gene>
<keyword evidence="5 7" id="KW-0472">Membrane</keyword>
<keyword evidence="4 7" id="KW-1133">Transmembrane helix</keyword>
<name>A0A1M6MND7_9FIRM</name>
<evidence type="ECO:0000256" key="2">
    <source>
        <dbReference type="ARBA" id="ARBA00022475"/>
    </source>
</evidence>
<dbReference type="RefSeq" id="WP_073273647.1">
    <property type="nucleotide sequence ID" value="NZ_FRAC01000007.1"/>
</dbReference>
<dbReference type="AlphaFoldDB" id="A0A1M6MND7"/>
<accession>A0A1M6MND7</accession>
<dbReference type="PANTHER" id="PTHR34390:SF2">
    <property type="entry name" value="SUCCINATE TRANSPORTER SUBUNIT YJJP-RELATED"/>
    <property type="match status" value="1"/>
</dbReference>
<evidence type="ECO:0000256" key="4">
    <source>
        <dbReference type="ARBA" id="ARBA00022989"/>
    </source>
</evidence>
<keyword evidence="3 7" id="KW-0812">Transmembrane</keyword>
<dbReference type="PANTHER" id="PTHR34390">
    <property type="entry name" value="UPF0442 PROTEIN YJJB-RELATED"/>
    <property type="match status" value="1"/>
</dbReference>
<evidence type="ECO:0000256" key="6">
    <source>
        <dbReference type="ARBA" id="ARBA00034125"/>
    </source>
</evidence>
<dbReference type="InterPro" id="IPR010619">
    <property type="entry name" value="ThrE-like_N"/>
</dbReference>
<comment type="similarity">
    <text evidence="6">Belongs to the ThrE exporter (TC 2.A.79) family.</text>
</comment>
<feature type="transmembrane region" description="Helical" evidence="7">
    <location>
        <begin position="165"/>
        <end position="183"/>
    </location>
</feature>
<evidence type="ECO:0000256" key="5">
    <source>
        <dbReference type="ARBA" id="ARBA00023136"/>
    </source>
</evidence>
<dbReference type="OrthoDB" id="9813917at2"/>
<keyword evidence="2" id="KW-1003">Cell membrane</keyword>
<evidence type="ECO:0000313" key="9">
    <source>
        <dbReference type="EMBL" id="SHJ84954.1"/>
    </source>
</evidence>
<dbReference type="Pfam" id="PF06738">
    <property type="entry name" value="ThrE"/>
    <property type="match status" value="1"/>
</dbReference>
<dbReference type="GO" id="GO:0022857">
    <property type="term" value="F:transmembrane transporter activity"/>
    <property type="evidence" value="ECO:0007669"/>
    <property type="project" value="InterPro"/>
</dbReference>